<dbReference type="GeneID" id="104704284"/>
<dbReference type="SUPFAM" id="SSF81383">
    <property type="entry name" value="F-box domain"/>
    <property type="match status" value="1"/>
</dbReference>
<dbReference type="Proteomes" id="UP000694864">
    <property type="component" value="Chromosome 7"/>
</dbReference>
<accession>A0ABM0T052</accession>
<reference evidence="3" key="1">
    <citation type="journal article" date="2014" name="Nat. Commun.">
        <title>The emerging biofuel crop Camelina sativa retains a highly undifferentiated hexaploid genome structure.</title>
        <authorList>
            <person name="Kagale S."/>
            <person name="Koh C."/>
            <person name="Nixon J."/>
            <person name="Bollina V."/>
            <person name="Clarke W.E."/>
            <person name="Tuteja R."/>
            <person name="Spillane C."/>
            <person name="Robinson S.J."/>
            <person name="Links M.G."/>
            <person name="Clarke C."/>
            <person name="Higgins E.E."/>
            <person name="Huebert T."/>
            <person name="Sharpe A.G."/>
            <person name="Parkin I.A."/>
        </authorList>
    </citation>
    <scope>NUCLEOTIDE SEQUENCE [LARGE SCALE GENOMIC DNA]</scope>
    <source>
        <strain evidence="3">cv. DH55</strain>
    </source>
</reference>
<proteinExistence type="predicted"/>
<dbReference type="InterPro" id="IPR013187">
    <property type="entry name" value="F-box-assoc_dom_typ3"/>
</dbReference>
<evidence type="ECO:0000313" key="3">
    <source>
        <dbReference type="Proteomes" id="UP000694864"/>
    </source>
</evidence>
<name>A0ABM0T052_CAMSA</name>
<dbReference type="PANTHER" id="PTHR31111:SF125">
    <property type="entry name" value="F-BOX PROTEIN CPR30-LIKE"/>
    <property type="match status" value="1"/>
</dbReference>
<dbReference type="Pfam" id="PF00646">
    <property type="entry name" value="F-box"/>
    <property type="match status" value="1"/>
</dbReference>
<dbReference type="Gene3D" id="1.20.1280.50">
    <property type="match status" value="1"/>
</dbReference>
<reference evidence="4" key="2">
    <citation type="submission" date="2025-08" db="UniProtKB">
        <authorList>
            <consortium name="RefSeq"/>
        </authorList>
    </citation>
    <scope>IDENTIFICATION</scope>
    <source>
        <tissue evidence="4">Leaf</tissue>
    </source>
</reference>
<protein>
    <submittedName>
        <fullName evidence="4">F-box protein DOR-like</fullName>
    </submittedName>
</protein>
<sequence length="393" mass="44629">MNGGESSGSGPIHVDLLIEILLRLPAKAIARCRCVSKHWATILALPHFTELFLTKSSARPQILFAFKGYDSILFFSSPQPQNNPDEKNNSPAAVTVNFKARFSFHCRYANISPVNGFFCFRSERIVRGRTNPLLELVICNPSTGQSFLLPKVKTMRRVGLHSYLGYDPIGKIYKVLSMTWLVNGRDLIFEEHQVLTLGTREPSWRMIECRRHHYVFQSKGICINGVLYYTAATDMYGEDSIVVCFDVRSEKFRFVEDVENFRVGTLVNYNGKLGSLVSSQGSSSVGRTSTSITMYVLEDAEKQEWWKHTYVLPALWPSIVETTYFSFVGLTLANEIVLSPSYAFGPFYVIYYNVEEKTAVKLQIQGVKPNVDRELLTFSDYVEDVTLMPKCFT</sequence>
<evidence type="ECO:0000313" key="4">
    <source>
        <dbReference type="RefSeq" id="XP_010418702.1"/>
    </source>
</evidence>
<dbReference type="RefSeq" id="XP_010418702.1">
    <property type="nucleotide sequence ID" value="XM_010420400.1"/>
</dbReference>
<evidence type="ECO:0000259" key="2">
    <source>
        <dbReference type="Pfam" id="PF08268"/>
    </source>
</evidence>
<dbReference type="InterPro" id="IPR001810">
    <property type="entry name" value="F-box_dom"/>
</dbReference>
<feature type="domain" description="F-box" evidence="1">
    <location>
        <begin position="15"/>
        <end position="48"/>
    </location>
</feature>
<dbReference type="NCBIfam" id="TIGR01640">
    <property type="entry name" value="F_box_assoc_1"/>
    <property type="match status" value="1"/>
</dbReference>
<dbReference type="InterPro" id="IPR036047">
    <property type="entry name" value="F-box-like_dom_sf"/>
</dbReference>
<dbReference type="PANTHER" id="PTHR31111">
    <property type="entry name" value="BNAA05G37150D PROTEIN-RELATED"/>
    <property type="match status" value="1"/>
</dbReference>
<gene>
    <name evidence="4" type="primary">LOC104704284</name>
</gene>
<feature type="domain" description="F-box associated beta-propeller type 3" evidence="2">
    <location>
        <begin position="62"/>
        <end position="382"/>
    </location>
</feature>
<evidence type="ECO:0000259" key="1">
    <source>
        <dbReference type="Pfam" id="PF00646"/>
    </source>
</evidence>
<keyword evidence="3" id="KW-1185">Reference proteome</keyword>
<organism evidence="3 4">
    <name type="scientific">Camelina sativa</name>
    <name type="common">False flax</name>
    <name type="synonym">Myagrum sativum</name>
    <dbReference type="NCBI Taxonomy" id="90675"/>
    <lineage>
        <taxon>Eukaryota</taxon>
        <taxon>Viridiplantae</taxon>
        <taxon>Streptophyta</taxon>
        <taxon>Embryophyta</taxon>
        <taxon>Tracheophyta</taxon>
        <taxon>Spermatophyta</taxon>
        <taxon>Magnoliopsida</taxon>
        <taxon>eudicotyledons</taxon>
        <taxon>Gunneridae</taxon>
        <taxon>Pentapetalae</taxon>
        <taxon>rosids</taxon>
        <taxon>malvids</taxon>
        <taxon>Brassicales</taxon>
        <taxon>Brassicaceae</taxon>
        <taxon>Camelineae</taxon>
        <taxon>Camelina</taxon>
    </lineage>
</organism>
<dbReference type="Pfam" id="PF08268">
    <property type="entry name" value="FBA_3"/>
    <property type="match status" value="1"/>
</dbReference>
<dbReference type="InterPro" id="IPR017451">
    <property type="entry name" value="F-box-assoc_interact_dom"/>
</dbReference>